<feature type="domain" description="ABC transporter" evidence="7">
    <location>
        <begin position="5"/>
        <end position="252"/>
    </location>
</feature>
<keyword evidence="9" id="KW-1185">Reference proteome</keyword>
<keyword evidence="5 8" id="KW-0067">ATP-binding</keyword>
<dbReference type="GO" id="GO:0005886">
    <property type="term" value="C:plasma membrane"/>
    <property type="evidence" value="ECO:0007669"/>
    <property type="project" value="UniProtKB-SubCell"/>
</dbReference>
<dbReference type="OrthoDB" id="9776369at2"/>
<evidence type="ECO:0000313" key="8">
    <source>
        <dbReference type="EMBL" id="OAR04926.1"/>
    </source>
</evidence>
<dbReference type="SMART" id="SM00382">
    <property type="entry name" value="AAA"/>
    <property type="match status" value="1"/>
</dbReference>
<dbReference type="PROSITE" id="PS00211">
    <property type="entry name" value="ABC_TRANSPORTER_1"/>
    <property type="match status" value="1"/>
</dbReference>
<proteinExistence type="predicted"/>
<dbReference type="Proteomes" id="UP000243024">
    <property type="component" value="Unassembled WGS sequence"/>
</dbReference>
<dbReference type="PANTHER" id="PTHR42788">
    <property type="entry name" value="TAURINE IMPORT ATP-BINDING PROTEIN-RELATED"/>
    <property type="match status" value="1"/>
</dbReference>
<dbReference type="EMBL" id="JXBB01000008">
    <property type="protein sequence ID" value="OAR04926.1"/>
    <property type="molecule type" value="Genomic_DNA"/>
</dbReference>
<dbReference type="InterPro" id="IPR017871">
    <property type="entry name" value="ABC_transporter-like_CS"/>
</dbReference>
<dbReference type="InterPro" id="IPR050166">
    <property type="entry name" value="ABC_transporter_ATP-bind"/>
</dbReference>
<keyword evidence="3" id="KW-1003">Cell membrane</keyword>
<evidence type="ECO:0000259" key="7">
    <source>
        <dbReference type="PROSITE" id="PS50893"/>
    </source>
</evidence>
<comment type="caution">
    <text evidence="8">The sequence shown here is derived from an EMBL/GenBank/DDBJ whole genome shotgun (WGS) entry which is preliminary data.</text>
</comment>
<protein>
    <submittedName>
        <fullName evidence="8">ABC transporter ATP-binding protein</fullName>
    </submittedName>
</protein>
<evidence type="ECO:0000256" key="3">
    <source>
        <dbReference type="ARBA" id="ARBA00022475"/>
    </source>
</evidence>
<evidence type="ECO:0000256" key="2">
    <source>
        <dbReference type="ARBA" id="ARBA00022448"/>
    </source>
</evidence>
<accession>A0A132NCM0</accession>
<keyword evidence="6" id="KW-0472">Membrane</keyword>
<dbReference type="InterPro" id="IPR003593">
    <property type="entry name" value="AAA+_ATPase"/>
</dbReference>
<dbReference type="Pfam" id="PF00005">
    <property type="entry name" value="ABC_tran"/>
    <property type="match status" value="1"/>
</dbReference>
<evidence type="ECO:0000256" key="1">
    <source>
        <dbReference type="ARBA" id="ARBA00004202"/>
    </source>
</evidence>
<keyword evidence="2" id="KW-0813">Transport</keyword>
<reference evidence="8 9" key="1">
    <citation type="submission" date="2015-09" db="EMBL/GenBank/DDBJ databases">
        <title>Draft genome sequence of Hydrogenibacillus schlegelii DSM 2000.</title>
        <authorList>
            <person name="Hemp J."/>
        </authorList>
    </citation>
    <scope>NUCLEOTIDE SEQUENCE [LARGE SCALE GENOMIC DNA]</scope>
    <source>
        <strain evidence="8 9">MA 48</strain>
    </source>
</reference>
<dbReference type="RefSeq" id="WP_066199301.1">
    <property type="nucleotide sequence ID" value="NZ_CBCSAS010000030.1"/>
</dbReference>
<evidence type="ECO:0000256" key="4">
    <source>
        <dbReference type="ARBA" id="ARBA00022741"/>
    </source>
</evidence>
<sequence>MTGGLWLERVSKTFHPGTSNARRALKDVTLSIAPGEFVILIGSNGAGKSTLMNAIAGRIPVDRGRIVLDGVDITRWPEHRRAALIGRVFQDPMMGTAPSLSIAENMALAYRRGRRRVLRSFIGAKERALYREALATLELGLEARLETKVGTLSGGERQALSLLMATFVEPKLLLLDEHTAALDPKRAELVLRLTEKIVREKRLTTLMITHNMAHALRMGDRLLMMHAGEIVLDLSAEEKAQMEIDDLLRAFERVRGETFVDDRLVFSQLEGKDHAP</sequence>
<dbReference type="AlphaFoldDB" id="A0A132NCM0"/>
<dbReference type="PANTHER" id="PTHR42788:SF7">
    <property type="entry name" value="NITRATE ABC TRANSPORTER ATP-BINDING PROTEIN"/>
    <property type="match status" value="1"/>
</dbReference>
<comment type="subcellular location">
    <subcellularLocation>
        <location evidence="1">Cell membrane</location>
        <topology evidence="1">Peripheral membrane protein</topology>
    </subcellularLocation>
</comment>
<evidence type="ECO:0000313" key="9">
    <source>
        <dbReference type="Proteomes" id="UP000243024"/>
    </source>
</evidence>
<dbReference type="GO" id="GO:0005524">
    <property type="term" value="F:ATP binding"/>
    <property type="evidence" value="ECO:0007669"/>
    <property type="project" value="UniProtKB-KW"/>
</dbReference>
<dbReference type="InterPro" id="IPR027417">
    <property type="entry name" value="P-loop_NTPase"/>
</dbReference>
<organism evidence="8 9">
    <name type="scientific">Hydrogenibacillus schlegelii</name>
    <name type="common">Bacillus schlegelii</name>
    <dbReference type="NCBI Taxonomy" id="1484"/>
    <lineage>
        <taxon>Bacteria</taxon>
        <taxon>Bacillati</taxon>
        <taxon>Bacillota</taxon>
        <taxon>Bacilli</taxon>
        <taxon>Bacillales</taxon>
        <taxon>Bacillales Family X. Incertae Sedis</taxon>
        <taxon>Hydrogenibacillus</taxon>
    </lineage>
</organism>
<dbReference type="Gene3D" id="3.40.50.300">
    <property type="entry name" value="P-loop containing nucleotide triphosphate hydrolases"/>
    <property type="match status" value="1"/>
</dbReference>
<keyword evidence="4" id="KW-0547">Nucleotide-binding</keyword>
<dbReference type="GO" id="GO:0016887">
    <property type="term" value="F:ATP hydrolysis activity"/>
    <property type="evidence" value="ECO:0007669"/>
    <property type="project" value="InterPro"/>
</dbReference>
<dbReference type="STRING" id="1484.SA87_04400"/>
<evidence type="ECO:0000256" key="5">
    <source>
        <dbReference type="ARBA" id="ARBA00022840"/>
    </source>
</evidence>
<dbReference type="InterPro" id="IPR003439">
    <property type="entry name" value="ABC_transporter-like_ATP-bd"/>
</dbReference>
<dbReference type="PROSITE" id="PS50893">
    <property type="entry name" value="ABC_TRANSPORTER_2"/>
    <property type="match status" value="1"/>
</dbReference>
<dbReference type="SUPFAM" id="SSF52540">
    <property type="entry name" value="P-loop containing nucleoside triphosphate hydrolases"/>
    <property type="match status" value="1"/>
</dbReference>
<evidence type="ECO:0000256" key="6">
    <source>
        <dbReference type="ARBA" id="ARBA00023136"/>
    </source>
</evidence>
<gene>
    <name evidence="8" type="ORF">SA87_04400</name>
</gene>
<name>A0A132NCM0_HYDSH</name>